<reference evidence="1 2" key="1">
    <citation type="submission" date="2021-06" db="EMBL/GenBank/DDBJ databases">
        <authorList>
            <person name="Kallberg Y."/>
            <person name="Tangrot J."/>
            <person name="Rosling A."/>
        </authorList>
    </citation>
    <scope>NUCLEOTIDE SEQUENCE [LARGE SCALE GENOMIC DNA]</scope>
    <source>
        <strain evidence="1 2">120-4 pot B 10/14</strain>
    </source>
</reference>
<gene>
    <name evidence="1" type="ORF">GMARGA_LOCUS24765</name>
</gene>
<feature type="non-terminal residue" evidence="1">
    <location>
        <position position="57"/>
    </location>
</feature>
<comment type="caution">
    <text evidence="1">The sequence shown here is derived from an EMBL/GenBank/DDBJ whole genome shotgun (WGS) entry which is preliminary data.</text>
</comment>
<name>A0ABN7W096_GIGMA</name>
<evidence type="ECO:0000313" key="1">
    <source>
        <dbReference type="EMBL" id="CAG8808771.1"/>
    </source>
</evidence>
<dbReference type="EMBL" id="CAJVQB010026533">
    <property type="protein sequence ID" value="CAG8808771.1"/>
    <property type="molecule type" value="Genomic_DNA"/>
</dbReference>
<protein>
    <submittedName>
        <fullName evidence="1">22406_t:CDS:1</fullName>
    </submittedName>
</protein>
<sequence length="57" mass="6636">MGHIHKKYYSTNATFHSDKAIQEIKESIGVVPDAINTMAKKYRISHSRIVDYIENRE</sequence>
<keyword evidence="2" id="KW-1185">Reference proteome</keyword>
<accession>A0ABN7W096</accession>
<organism evidence="1 2">
    <name type="scientific">Gigaspora margarita</name>
    <dbReference type="NCBI Taxonomy" id="4874"/>
    <lineage>
        <taxon>Eukaryota</taxon>
        <taxon>Fungi</taxon>
        <taxon>Fungi incertae sedis</taxon>
        <taxon>Mucoromycota</taxon>
        <taxon>Glomeromycotina</taxon>
        <taxon>Glomeromycetes</taxon>
        <taxon>Diversisporales</taxon>
        <taxon>Gigasporaceae</taxon>
        <taxon>Gigaspora</taxon>
    </lineage>
</organism>
<proteinExistence type="predicted"/>
<evidence type="ECO:0000313" key="2">
    <source>
        <dbReference type="Proteomes" id="UP000789901"/>
    </source>
</evidence>
<dbReference type="Proteomes" id="UP000789901">
    <property type="component" value="Unassembled WGS sequence"/>
</dbReference>